<protein>
    <submittedName>
        <fullName evidence="3">Nickel-dependent lactate racemase</fullName>
    </submittedName>
</protein>
<reference evidence="3 4" key="1">
    <citation type="submission" date="2019-03" db="EMBL/GenBank/DDBJ databases">
        <title>Draft Genome Sequence of Desulfosporosinus fructosivorans Strain 63.6F, Isolated from Marine Sediment in the Baltic Sea.</title>
        <authorList>
            <person name="Hausmann B."/>
            <person name="Vandieken V."/>
            <person name="Pjevac P."/>
            <person name="Schreck K."/>
            <person name="Herbold C.W."/>
            <person name="Loy A."/>
        </authorList>
    </citation>
    <scope>NUCLEOTIDE SEQUENCE [LARGE SCALE GENOMIC DNA]</scope>
    <source>
        <strain evidence="3 4">63.6F</strain>
    </source>
</reference>
<name>A0A4Z0QWL3_9FIRM</name>
<evidence type="ECO:0000259" key="2">
    <source>
        <dbReference type="Pfam" id="PF21113"/>
    </source>
</evidence>
<dbReference type="Pfam" id="PF09861">
    <property type="entry name" value="Lar_N"/>
    <property type="match status" value="1"/>
</dbReference>
<dbReference type="Pfam" id="PF21113">
    <property type="entry name" value="LarA_C"/>
    <property type="match status" value="1"/>
</dbReference>
<dbReference type="AlphaFoldDB" id="A0A4Z0QWL3"/>
<dbReference type="Gene3D" id="3.40.50.11440">
    <property type="match status" value="1"/>
</dbReference>
<feature type="domain" description="LarA-like N-terminal" evidence="1">
    <location>
        <begin position="7"/>
        <end position="208"/>
    </location>
</feature>
<gene>
    <name evidence="3" type="primary">larA</name>
    <name evidence="3" type="ORF">E4K67_26170</name>
</gene>
<dbReference type="RefSeq" id="WP_135552171.1">
    <property type="nucleotide sequence ID" value="NZ_SPQQ01000017.1"/>
</dbReference>
<sequence>MLIEVPYGRGKQSSNIPESVQCMYGKLLQVEPELDASIQIRLAIENLIGDIKQDKLLKAQTVAIAVSDITRPVPSRLILEEIITWLKQWGITEDQIIVLVGGGLHRPASAEDLKYILGENLLDRIKNIVSHDADNSEMLAFLGTSAQGTPVYVNKYFVQADYRIVTGMIDAHQFMGFTAGAKGAVIGLGGRPTITGNHARLFSPGAELGRLENNPARLDLEDIGKIIGVDMIVNVALNDKKQVVKAVAGHPIDAHRQGAKFAKGVFGVPMETAQIVIASPGGFPKDINLYQAQKALTPAFQIVKEGGTIILVAQCIEGTGEESFEQEMSLHKTPREVVESFASREFVIGPHKAYLWARTLDRARTIIVSDQISAALAKTLMVEVASSLQEALDMALPNYTSPKIAVLPNASSMIPVIK</sequence>
<dbReference type="EMBL" id="SPQQ01000017">
    <property type="protein sequence ID" value="TGE35221.1"/>
    <property type="molecule type" value="Genomic_DNA"/>
</dbReference>
<dbReference type="PANTHER" id="PTHR33171:SF17">
    <property type="entry name" value="LARA-LIKE N-TERMINAL DOMAIN-CONTAINING PROTEIN"/>
    <property type="match status" value="1"/>
</dbReference>
<dbReference type="InterPro" id="IPR047926">
    <property type="entry name" value="Ni_dep_LarA"/>
</dbReference>
<proteinExistence type="predicted"/>
<organism evidence="3 4">
    <name type="scientific">Desulfosporosinus fructosivorans</name>
    <dbReference type="NCBI Taxonomy" id="2018669"/>
    <lineage>
        <taxon>Bacteria</taxon>
        <taxon>Bacillati</taxon>
        <taxon>Bacillota</taxon>
        <taxon>Clostridia</taxon>
        <taxon>Eubacteriales</taxon>
        <taxon>Desulfitobacteriaceae</taxon>
        <taxon>Desulfosporosinus</taxon>
    </lineage>
</organism>
<evidence type="ECO:0000313" key="3">
    <source>
        <dbReference type="EMBL" id="TGE35221.1"/>
    </source>
</evidence>
<accession>A0A4Z0QWL3</accession>
<dbReference type="PANTHER" id="PTHR33171">
    <property type="entry name" value="LAR_N DOMAIN-CONTAINING PROTEIN"/>
    <property type="match status" value="1"/>
</dbReference>
<dbReference type="InterPro" id="IPR043166">
    <property type="entry name" value="LarA-like_C"/>
</dbReference>
<dbReference type="Proteomes" id="UP000298460">
    <property type="component" value="Unassembled WGS sequence"/>
</dbReference>
<dbReference type="NCBIfam" id="NF033504">
    <property type="entry name" value="Ni_dep_LarA"/>
    <property type="match status" value="1"/>
</dbReference>
<dbReference type="Gene3D" id="3.90.226.30">
    <property type="match status" value="1"/>
</dbReference>
<dbReference type="InterPro" id="IPR048068">
    <property type="entry name" value="LarA-like"/>
</dbReference>
<dbReference type="InterPro" id="IPR048520">
    <property type="entry name" value="LarA_C"/>
</dbReference>
<keyword evidence="4" id="KW-1185">Reference proteome</keyword>
<feature type="domain" description="Lactate racemase C-terminal" evidence="2">
    <location>
        <begin position="271"/>
        <end position="414"/>
    </location>
</feature>
<evidence type="ECO:0000313" key="4">
    <source>
        <dbReference type="Proteomes" id="UP000298460"/>
    </source>
</evidence>
<evidence type="ECO:0000259" key="1">
    <source>
        <dbReference type="Pfam" id="PF09861"/>
    </source>
</evidence>
<dbReference type="OrthoDB" id="9770545at2"/>
<dbReference type="InterPro" id="IPR018657">
    <property type="entry name" value="LarA-like_N"/>
</dbReference>
<comment type="caution">
    <text evidence="3">The sequence shown here is derived from an EMBL/GenBank/DDBJ whole genome shotgun (WGS) entry which is preliminary data.</text>
</comment>
<dbReference type="GO" id="GO:0050043">
    <property type="term" value="F:lactate racemase activity"/>
    <property type="evidence" value="ECO:0007669"/>
    <property type="project" value="InterPro"/>
</dbReference>